<name>A0AAX1N2B0_9BACT</name>
<dbReference type="Gene3D" id="3.40.50.300">
    <property type="entry name" value="P-loop containing nucleotide triphosphate hydrolases"/>
    <property type="match status" value="1"/>
</dbReference>
<evidence type="ECO:0000256" key="8">
    <source>
        <dbReference type="ARBA" id="ARBA00022884"/>
    </source>
</evidence>
<keyword evidence="4 10" id="KW-0699">rRNA-binding</keyword>
<dbReference type="SUPFAM" id="SSF50249">
    <property type="entry name" value="Nucleic acid-binding proteins"/>
    <property type="match status" value="1"/>
</dbReference>
<dbReference type="GO" id="GO:0005525">
    <property type="term" value="F:GTP binding"/>
    <property type="evidence" value="ECO:0007669"/>
    <property type="project" value="UniProtKB-UniRule"/>
</dbReference>
<accession>A0AAX1N2B0</accession>
<dbReference type="InterPro" id="IPR012340">
    <property type="entry name" value="NA-bd_OB-fold"/>
</dbReference>
<keyword evidence="9 10" id="KW-0342">GTP-binding</keyword>
<dbReference type="HAMAP" id="MF_01820">
    <property type="entry name" value="GTPase_RsgA"/>
    <property type="match status" value="1"/>
</dbReference>
<dbReference type="InterPro" id="IPR010914">
    <property type="entry name" value="RsgA_GTPase_dom"/>
</dbReference>
<evidence type="ECO:0000256" key="6">
    <source>
        <dbReference type="ARBA" id="ARBA00022801"/>
    </source>
</evidence>
<evidence type="ECO:0000256" key="2">
    <source>
        <dbReference type="ARBA" id="ARBA00022517"/>
    </source>
</evidence>
<dbReference type="GO" id="GO:0046872">
    <property type="term" value="F:metal ion binding"/>
    <property type="evidence" value="ECO:0007669"/>
    <property type="project" value="UniProtKB-KW"/>
</dbReference>
<evidence type="ECO:0000313" key="13">
    <source>
        <dbReference type="EMBL" id="QWG01644.1"/>
    </source>
</evidence>
<dbReference type="Gene3D" id="1.10.40.50">
    <property type="entry name" value="Probable gtpase engc, domain 3"/>
    <property type="match status" value="1"/>
</dbReference>
<comment type="subcellular location">
    <subcellularLocation>
        <location evidence="10">Cytoplasm</location>
    </subcellularLocation>
</comment>
<sequence>MEKKISNASLGFQKNILNKFQGFDENDFARVIEEHKERYVVQNEQGSFSAEITGQLRFTASDRSDFPVVGDWVRIQIFDEDKALIHEVAHRERALKRQAVGRDAEVQYIASNIDTAFIVEAVNRDFNLNRMERYMTLCYDAGIHPVFILNKVDLISENKLEEMKFEIENRLFDIDLICTSATSYEGMSLMKVTIEEAKTYCFLGSSGVGKSSLINALFDDQFLVTGAIGEGTDRGKHTTTSRSLHVLPSGGILIDNPGTREVGMVSDNDGLSTTYSYIEELADQCRFSDCTHTHERGCAVIEAVNNDEIPEEAYQNYLRLGREQAHFESTVAERRKKGKDLARMVKDVKRLKNR</sequence>
<dbReference type="Proteomes" id="UP000678679">
    <property type="component" value="Chromosome 1"/>
</dbReference>
<dbReference type="PANTHER" id="PTHR32120:SF10">
    <property type="entry name" value="SMALL RIBOSOMAL SUBUNIT BIOGENESIS GTPASE RSGA"/>
    <property type="match status" value="1"/>
</dbReference>
<evidence type="ECO:0000256" key="9">
    <source>
        <dbReference type="ARBA" id="ARBA00023134"/>
    </source>
</evidence>
<comment type="function">
    <text evidence="10">One of several proteins that assist in the late maturation steps of the functional core of the 30S ribosomal subunit. Helps release RbfA from mature subunits. May play a role in the assembly of ribosomal proteins into the subunit. Circularly permuted GTPase that catalyzes slow GTP hydrolysis, GTPase activity is stimulated by the 30S ribosomal subunit.</text>
</comment>
<feature type="binding site" evidence="10">
    <location>
        <position position="292"/>
    </location>
    <ligand>
        <name>Zn(2+)</name>
        <dbReference type="ChEBI" id="CHEBI:29105"/>
    </ligand>
</feature>
<dbReference type="Gene3D" id="2.40.50.140">
    <property type="entry name" value="Nucleic acid-binding proteins"/>
    <property type="match status" value="1"/>
</dbReference>
<dbReference type="InterPro" id="IPR027417">
    <property type="entry name" value="P-loop_NTPase"/>
</dbReference>
<dbReference type="PANTHER" id="PTHR32120">
    <property type="entry name" value="SMALL RIBOSOMAL SUBUNIT BIOGENESIS GTPASE RSGA"/>
    <property type="match status" value="1"/>
</dbReference>
<dbReference type="NCBIfam" id="TIGR00157">
    <property type="entry name" value="ribosome small subunit-dependent GTPase A"/>
    <property type="match status" value="1"/>
</dbReference>
<evidence type="ECO:0000256" key="3">
    <source>
        <dbReference type="ARBA" id="ARBA00022723"/>
    </source>
</evidence>
<keyword evidence="1 10" id="KW-0963">Cytoplasm</keyword>
<keyword evidence="3 10" id="KW-0479">Metal-binding</keyword>
<dbReference type="Pfam" id="PF03193">
    <property type="entry name" value="RsgA_GTPase"/>
    <property type="match status" value="1"/>
</dbReference>
<evidence type="ECO:0000256" key="4">
    <source>
        <dbReference type="ARBA" id="ARBA00022730"/>
    </source>
</evidence>
<evidence type="ECO:0000259" key="11">
    <source>
        <dbReference type="PROSITE" id="PS50936"/>
    </source>
</evidence>
<keyword evidence="5 10" id="KW-0547">Nucleotide-binding</keyword>
<keyword evidence="2 10" id="KW-0690">Ribosome biogenesis</keyword>
<dbReference type="EMBL" id="CP076132">
    <property type="protein sequence ID" value="QWG01644.1"/>
    <property type="molecule type" value="Genomic_DNA"/>
</dbReference>
<comment type="similarity">
    <text evidence="10">Belongs to the TRAFAC class YlqF/YawG GTPase family. RsgA subfamily.</text>
</comment>
<evidence type="ECO:0000256" key="10">
    <source>
        <dbReference type="HAMAP-Rule" id="MF_01820"/>
    </source>
</evidence>
<evidence type="ECO:0000256" key="5">
    <source>
        <dbReference type="ARBA" id="ARBA00022741"/>
    </source>
</evidence>
<feature type="binding site" evidence="10">
    <location>
        <position position="285"/>
    </location>
    <ligand>
        <name>Zn(2+)</name>
        <dbReference type="ChEBI" id="CHEBI:29105"/>
    </ligand>
</feature>
<keyword evidence="7 10" id="KW-0862">Zinc</keyword>
<keyword evidence="8 10" id="KW-0694">RNA-binding</keyword>
<dbReference type="InterPro" id="IPR004881">
    <property type="entry name" value="Ribosome_biogen_GTPase_RsgA"/>
</dbReference>
<dbReference type="EC" id="3.6.1.-" evidence="10"/>
<evidence type="ECO:0000256" key="1">
    <source>
        <dbReference type="ARBA" id="ARBA00022490"/>
    </source>
</evidence>
<dbReference type="GO" id="GO:0019843">
    <property type="term" value="F:rRNA binding"/>
    <property type="evidence" value="ECO:0007669"/>
    <property type="project" value="UniProtKB-KW"/>
</dbReference>
<evidence type="ECO:0000259" key="12">
    <source>
        <dbReference type="PROSITE" id="PS51721"/>
    </source>
</evidence>
<dbReference type="GO" id="GO:0042274">
    <property type="term" value="P:ribosomal small subunit biogenesis"/>
    <property type="evidence" value="ECO:0007669"/>
    <property type="project" value="UniProtKB-UniRule"/>
</dbReference>
<comment type="cofactor">
    <cofactor evidence="10">
        <name>Zn(2+)</name>
        <dbReference type="ChEBI" id="CHEBI:29105"/>
    </cofactor>
    <text evidence="10">Binds 1 zinc ion per subunit.</text>
</comment>
<dbReference type="PROSITE" id="PS51721">
    <property type="entry name" value="G_CP"/>
    <property type="match status" value="1"/>
</dbReference>
<proteinExistence type="inferred from homology"/>
<feature type="binding site" evidence="10">
    <location>
        <position position="298"/>
    </location>
    <ligand>
        <name>Zn(2+)</name>
        <dbReference type="ChEBI" id="CHEBI:29105"/>
    </ligand>
</feature>
<evidence type="ECO:0000256" key="7">
    <source>
        <dbReference type="ARBA" id="ARBA00022833"/>
    </source>
</evidence>
<feature type="domain" description="EngC GTPase" evidence="11">
    <location>
        <begin position="111"/>
        <end position="260"/>
    </location>
</feature>
<comment type="subunit">
    <text evidence="10">Monomer. Associates with 30S ribosomal subunit, binds 16S rRNA.</text>
</comment>
<organism evidence="13 14">
    <name type="scientific">Flammeovirga yaeyamensis</name>
    <dbReference type="NCBI Taxonomy" id="367791"/>
    <lineage>
        <taxon>Bacteria</taxon>
        <taxon>Pseudomonadati</taxon>
        <taxon>Bacteroidota</taxon>
        <taxon>Cytophagia</taxon>
        <taxon>Cytophagales</taxon>
        <taxon>Flammeovirgaceae</taxon>
        <taxon>Flammeovirga</taxon>
    </lineage>
</organism>
<keyword evidence="6 10" id="KW-0378">Hydrolase</keyword>
<dbReference type="PROSITE" id="PS50936">
    <property type="entry name" value="ENGC_GTPASE"/>
    <property type="match status" value="1"/>
</dbReference>
<feature type="binding site" evidence="10">
    <location>
        <begin position="150"/>
        <end position="153"/>
    </location>
    <ligand>
        <name>GTP</name>
        <dbReference type="ChEBI" id="CHEBI:37565"/>
    </ligand>
</feature>
<dbReference type="GO" id="GO:0003924">
    <property type="term" value="F:GTPase activity"/>
    <property type="evidence" value="ECO:0007669"/>
    <property type="project" value="UniProtKB-UniRule"/>
</dbReference>
<dbReference type="InterPro" id="IPR030378">
    <property type="entry name" value="G_CP_dom"/>
</dbReference>
<feature type="domain" description="CP-type G" evidence="12">
    <location>
        <begin position="103"/>
        <end position="262"/>
    </location>
</feature>
<dbReference type="CDD" id="cd01854">
    <property type="entry name" value="YjeQ_EngC"/>
    <property type="match status" value="1"/>
</dbReference>
<feature type="binding site" evidence="10">
    <location>
        <position position="290"/>
    </location>
    <ligand>
        <name>Zn(2+)</name>
        <dbReference type="ChEBI" id="CHEBI:29105"/>
    </ligand>
</feature>
<dbReference type="GO" id="GO:0005737">
    <property type="term" value="C:cytoplasm"/>
    <property type="evidence" value="ECO:0007669"/>
    <property type="project" value="UniProtKB-SubCell"/>
</dbReference>
<dbReference type="RefSeq" id="WP_169666963.1">
    <property type="nucleotide sequence ID" value="NZ_CP076132.1"/>
</dbReference>
<reference evidence="13 14" key="1">
    <citation type="submission" date="2021-05" db="EMBL/GenBank/DDBJ databases">
        <title>Comparative genomic studies on the polysaccharide-degrading batcterial strains of the Flammeovirga genus.</title>
        <authorList>
            <person name="Zewei F."/>
            <person name="Zheng Z."/>
            <person name="Yu L."/>
            <person name="Ruyue G."/>
            <person name="Yanhong M."/>
            <person name="Yuanyuan C."/>
            <person name="Jingyan G."/>
            <person name="Wenjun H."/>
        </authorList>
    </citation>
    <scope>NUCLEOTIDE SEQUENCE [LARGE SCALE GENOMIC DNA]</scope>
    <source>
        <strain evidence="13 14">NBRC:100898</strain>
    </source>
</reference>
<evidence type="ECO:0000313" key="14">
    <source>
        <dbReference type="Proteomes" id="UP000678679"/>
    </source>
</evidence>
<dbReference type="AlphaFoldDB" id="A0AAX1N2B0"/>
<keyword evidence="14" id="KW-1185">Reference proteome</keyword>
<feature type="binding site" evidence="10">
    <location>
        <begin position="204"/>
        <end position="212"/>
    </location>
    <ligand>
        <name>GTP</name>
        <dbReference type="ChEBI" id="CHEBI:37565"/>
    </ligand>
</feature>
<gene>
    <name evidence="10 13" type="primary">rsgA</name>
    <name evidence="13" type="ORF">KMW28_18670</name>
</gene>
<dbReference type="KEGG" id="fya:KMW28_18670"/>
<dbReference type="SUPFAM" id="SSF52540">
    <property type="entry name" value="P-loop containing nucleoside triphosphate hydrolases"/>
    <property type="match status" value="1"/>
</dbReference>
<protein>
    <recommendedName>
        <fullName evidence="10">Small ribosomal subunit biogenesis GTPase RsgA</fullName>
        <ecNumber evidence="10">3.6.1.-</ecNumber>
    </recommendedName>
</protein>